<reference evidence="8" key="4">
    <citation type="journal article" date="2008" name="Nat. Rev. Mol. Cell Biol.">
        <title>Cytochrome c: functions beyond respiration.</title>
        <authorList>
            <person name="Ow Y.P."/>
            <person name="Green D.R."/>
            <person name="Hao Z."/>
            <person name="Mak T.W."/>
        </authorList>
    </citation>
    <scope>NUCLEOTIDE SEQUENCE</scope>
</reference>
<dbReference type="SUPFAM" id="SSF46626">
    <property type="entry name" value="Cytochrome c"/>
    <property type="match status" value="1"/>
</dbReference>
<reference evidence="8" key="6">
    <citation type="journal article" date="2019" name="Int. J. Biol. Macromol.">
        <title>Cytochrome c: An extreme multifunctional protein with a key role in cell fate.</title>
        <authorList>
            <person name="Santucci R."/>
            <person name="Sinibaldi F."/>
            <person name="Cozza P."/>
            <person name="Polticelli F."/>
            <person name="Fiorucci L."/>
        </authorList>
    </citation>
    <scope>NUCLEOTIDE SEQUENCE</scope>
</reference>
<evidence type="ECO:0000256" key="5">
    <source>
        <dbReference type="SAM" id="SignalP"/>
    </source>
</evidence>
<reference evidence="8" key="7">
    <citation type="submission" date="2025-08" db="UniProtKB">
        <authorList>
            <consortium name="RefSeq"/>
        </authorList>
    </citation>
    <scope>IDENTIFICATION</scope>
</reference>
<dbReference type="RefSeq" id="WP_034410963.1">
    <property type="nucleotide sequence ID" value="NZ_AXWS01000008.1"/>
</dbReference>
<dbReference type="InterPro" id="IPR009056">
    <property type="entry name" value="Cyt_c-like_dom"/>
</dbReference>
<evidence type="ECO:0000313" key="7">
    <source>
        <dbReference type="Proteomes" id="UP000675920"/>
    </source>
</evidence>
<dbReference type="Pfam" id="PF13442">
    <property type="entry name" value="Cytochrome_CBB3"/>
    <property type="match status" value="1"/>
</dbReference>
<dbReference type="GO" id="GO:0020037">
    <property type="term" value="F:heme binding"/>
    <property type="evidence" value="ECO:0007669"/>
    <property type="project" value="InterPro"/>
</dbReference>
<evidence type="ECO:0000256" key="4">
    <source>
        <dbReference type="PROSITE-ProRule" id="PRU00433"/>
    </source>
</evidence>
<evidence type="ECO:0000256" key="2">
    <source>
        <dbReference type="ARBA" id="ARBA00022723"/>
    </source>
</evidence>
<keyword evidence="2 4" id="KW-0479">Metal-binding</keyword>
<evidence type="ECO:0000259" key="6">
    <source>
        <dbReference type="PROSITE" id="PS51007"/>
    </source>
</evidence>
<keyword evidence="7" id="KW-1185">Reference proteome</keyword>
<sequence length="128" mass="13252">MNSPLHRIGAGIAASALCLLAGLGQTSAAEPSVQGKLSAAGEGRRLYLKLNCYACHGMGGTGGMGPNIVHAERGDVAEAVLRGEDGGMRSYKGYVTAADISNLAAYLRSIGSATEPKFNDWWEALPSK</sequence>
<reference evidence="8" key="1">
    <citation type="journal article" date="1999" name="Curr. Biol.">
        <title>Cytochrome c.</title>
        <authorList>
            <person name="Kroemer G."/>
        </authorList>
    </citation>
    <scope>NUCLEOTIDE SEQUENCE</scope>
</reference>
<reference evidence="8" key="2">
    <citation type="journal article" date="1999" name="Structure">
        <title>Still a puzzle: why is haem covalently attached in c-type cytochromes?</title>
        <authorList>
            <person name="Barker P.D."/>
            <person name="Ferguson S.J."/>
        </authorList>
    </citation>
    <scope>NUCLEOTIDE SEQUENCE</scope>
</reference>
<dbReference type="GO" id="GO:0009055">
    <property type="term" value="F:electron transfer activity"/>
    <property type="evidence" value="ECO:0007669"/>
    <property type="project" value="InterPro"/>
</dbReference>
<keyword evidence="5" id="KW-0732">Signal</keyword>
<feature type="chain" id="PRO_5034188583" evidence="5">
    <location>
        <begin position="29"/>
        <end position="128"/>
    </location>
</feature>
<evidence type="ECO:0000256" key="1">
    <source>
        <dbReference type="ARBA" id="ARBA00022617"/>
    </source>
</evidence>
<dbReference type="Gene3D" id="1.10.760.10">
    <property type="entry name" value="Cytochrome c-like domain"/>
    <property type="match status" value="1"/>
</dbReference>
<evidence type="ECO:0000313" key="8">
    <source>
        <dbReference type="RefSeq" id="WP_034410963.1"/>
    </source>
</evidence>
<dbReference type="PROSITE" id="PS51007">
    <property type="entry name" value="CYTC"/>
    <property type="match status" value="1"/>
</dbReference>
<accession>A0A8B6X780</accession>
<dbReference type="GO" id="GO:0046872">
    <property type="term" value="F:metal ion binding"/>
    <property type="evidence" value="ECO:0007669"/>
    <property type="project" value="UniProtKB-KW"/>
</dbReference>
<dbReference type="InterPro" id="IPR036909">
    <property type="entry name" value="Cyt_c-like_dom_sf"/>
</dbReference>
<keyword evidence="3 4" id="KW-0408">Iron</keyword>
<feature type="domain" description="Cytochrome c" evidence="6">
    <location>
        <begin position="38"/>
        <end position="111"/>
    </location>
</feature>
<evidence type="ECO:0000256" key="3">
    <source>
        <dbReference type="ARBA" id="ARBA00023004"/>
    </source>
</evidence>
<dbReference type="Proteomes" id="UP000675920">
    <property type="component" value="Unplaced"/>
</dbReference>
<proteinExistence type="predicted"/>
<reference evidence="8" key="5">
    <citation type="journal article" date="2012" name="Protein Cell">
        <title>Continued surprises in the cytochrome c biogenesis story.</title>
        <authorList>
            <person name="Sawyer E.B."/>
            <person name="Barker P.D."/>
        </authorList>
    </citation>
    <scope>NUCLEOTIDE SEQUENCE</scope>
</reference>
<dbReference type="AlphaFoldDB" id="A0A8B6X780"/>
<keyword evidence="1 4" id="KW-0349">Heme</keyword>
<organism evidence="7 8">
    <name type="scientific">Derxia gummosa DSM 723</name>
    <dbReference type="NCBI Taxonomy" id="1121388"/>
    <lineage>
        <taxon>Bacteria</taxon>
        <taxon>Pseudomonadati</taxon>
        <taxon>Pseudomonadota</taxon>
        <taxon>Betaproteobacteria</taxon>
        <taxon>Burkholderiales</taxon>
        <taxon>Alcaligenaceae</taxon>
        <taxon>Derxia</taxon>
    </lineage>
</organism>
<feature type="signal peptide" evidence="5">
    <location>
        <begin position="1"/>
        <end position="28"/>
    </location>
</feature>
<protein>
    <submittedName>
        <fullName evidence="8">C-type cytochrome</fullName>
    </submittedName>
</protein>
<reference evidence="8" key="3">
    <citation type="journal article" date="2003" name="Philos. Trans. R. Soc. Lond., B, Biol. Sci.">
        <title>C-type cytochromes: diverse structures and biogenesis systems pose evolutionary problems.</title>
        <authorList>
            <person name="Allen J.W."/>
            <person name="Daltrop O."/>
            <person name="Stevens J.M."/>
            <person name="Ferguson S.J."/>
        </authorList>
    </citation>
    <scope>NUCLEOTIDE SEQUENCE</scope>
</reference>
<name>A0A8B6X780_9BURK</name>